<dbReference type="Pfam" id="PF00583">
    <property type="entry name" value="Acetyltransf_1"/>
    <property type="match status" value="1"/>
</dbReference>
<dbReference type="EMBL" id="JABACI010000001">
    <property type="protein sequence ID" value="NLP82760.1"/>
    <property type="molecule type" value="Genomic_DNA"/>
</dbReference>
<dbReference type="RefSeq" id="WP_168911241.1">
    <property type="nucleotide sequence ID" value="NZ_JABACI010000001.1"/>
</dbReference>
<dbReference type="PROSITE" id="PS51186">
    <property type="entry name" value="GNAT"/>
    <property type="match status" value="1"/>
</dbReference>
<organism evidence="4 5">
    <name type="scientific">Microbacterium salsuginis</name>
    <dbReference type="NCBI Taxonomy" id="2722803"/>
    <lineage>
        <taxon>Bacteria</taxon>
        <taxon>Bacillati</taxon>
        <taxon>Actinomycetota</taxon>
        <taxon>Actinomycetes</taxon>
        <taxon>Micrococcales</taxon>
        <taxon>Microbacteriaceae</taxon>
        <taxon>Microbacterium</taxon>
    </lineage>
</organism>
<gene>
    <name evidence="4" type="ORF">HF576_02775</name>
</gene>
<evidence type="ECO:0000256" key="1">
    <source>
        <dbReference type="ARBA" id="ARBA00022679"/>
    </source>
</evidence>
<dbReference type="InterPro" id="IPR000182">
    <property type="entry name" value="GNAT_dom"/>
</dbReference>
<evidence type="ECO:0000256" key="2">
    <source>
        <dbReference type="ARBA" id="ARBA00023315"/>
    </source>
</evidence>
<dbReference type="PANTHER" id="PTHR43072:SF23">
    <property type="entry name" value="UPF0039 PROTEIN C11D3.02C"/>
    <property type="match status" value="1"/>
</dbReference>
<dbReference type="PANTHER" id="PTHR43072">
    <property type="entry name" value="N-ACETYLTRANSFERASE"/>
    <property type="match status" value="1"/>
</dbReference>
<feature type="domain" description="N-acetyltransferase" evidence="3">
    <location>
        <begin position="2"/>
        <end position="161"/>
    </location>
</feature>
<comment type="caution">
    <text evidence="4">The sequence shown here is derived from an EMBL/GenBank/DDBJ whole genome shotgun (WGS) entry which is preliminary data.</text>
</comment>
<keyword evidence="1" id="KW-0808">Transferase</keyword>
<accession>A0ABX1K7V2</accession>
<dbReference type="Proteomes" id="UP001429745">
    <property type="component" value="Unassembled WGS sequence"/>
</dbReference>
<dbReference type="InterPro" id="IPR016181">
    <property type="entry name" value="Acyl_CoA_acyltransferase"/>
</dbReference>
<keyword evidence="2" id="KW-0012">Acyltransferase</keyword>
<name>A0ABX1K7V2_9MICO</name>
<keyword evidence="5" id="KW-1185">Reference proteome</keyword>
<evidence type="ECO:0000259" key="3">
    <source>
        <dbReference type="PROSITE" id="PS51186"/>
    </source>
</evidence>
<evidence type="ECO:0000313" key="5">
    <source>
        <dbReference type="Proteomes" id="UP001429745"/>
    </source>
</evidence>
<protein>
    <submittedName>
        <fullName evidence="4">N-acetyltransferase</fullName>
    </submittedName>
</protein>
<sequence length="169" mass="18529">MIRLRAMASEDWPSVERIYAQGIEDGEATFEVATPSWEAFDAGRLSVGRIVAVDESDAVRGWVAASPVSSRPAYRGVVEHSVYIDREVRGRGVGRLLLDAFLAAADSEGIWTIQSSIFPENAASLRLHEAAGFRVVGRRERIAQAQIGPHAGQWRDTILIERRTPSGEA</sequence>
<proteinExistence type="predicted"/>
<dbReference type="Gene3D" id="3.40.630.30">
    <property type="match status" value="1"/>
</dbReference>
<dbReference type="SUPFAM" id="SSF55729">
    <property type="entry name" value="Acyl-CoA N-acyltransferases (Nat)"/>
    <property type="match status" value="1"/>
</dbReference>
<evidence type="ECO:0000313" key="4">
    <source>
        <dbReference type="EMBL" id="NLP82760.1"/>
    </source>
</evidence>
<reference evidence="4 5" key="1">
    <citation type="submission" date="2020-04" db="EMBL/GenBank/DDBJ databases">
        <title>CFH 90308 Microbacterium sp.</title>
        <authorList>
            <person name="Nie G."/>
            <person name="Ming H."/>
            <person name="Xia T."/>
        </authorList>
    </citation>
    <scope>NUCLEOTIDE SEQUENCE [LARGE SCALE GENOMIC DNA]</scope>
    <source>
        <strain evidence="4 5">CFH 90308</strain>
    </source>
</reference>